<evidence type="ECO:0000259" key="3">
    <source>
        <dbReference type="PROSITE" id="PS51371"/>
    </source>
</evidence>
<keyword evidence="1 2" id="KW-0129">CBS domain</keyword>
<dbReference type="NCBIfam" id="NF041630">
    <property type="entry name" value="CBS_CbpB"/>
    <property type="match status" value="1"/>
</dbReference>
<dbReference type="InterPro" id="IPR000644">
    <property type="entry name" value="CBS_dom"/>
</dbReference>
<accession>A0A917K1X0</accession>
<protein>
    <submittedName>
        <fullName evidence="4">CBS domain-containing protein</fullName>
    </submittedName>
</protein>
<comment type="caution">
    <text evidence="4">The sequence shown here is derived from an EMBL/GenBank/DDBJ whole genome shotgun (WGS) entry which is preliminary data.</text>
</comment>
<reference evidence="4" key="1">
    <citation type="journal article" date="2014" name="Int. J. Syst. Evol. Microbiol.">
        <title>Complete genome sequence of Corynebacterium casei LMG S-19264T (=DSM 44701T), isolated from a smear-ripened cheese.</title>
        <authorList>
            <consortium name="US DOE Joint Genome Institute (JGI-PGF)"/>
            <person name="Walter F."/>
            <person name="Albersmeier A."/>
            <person name="Kalinowski J."/>
            <person name="Ruckert C."/>
        </authorList>
    </citation>
    <scope>NUCLEOTIDE SEQUENCE</scope>
    <source>
        <strain evidence="4">JCM 18487</strain>
    </source>
</reference>
<evidence type="ECO:0000256" key="1">
    <source>
        <dbReference type="ARBA" id="ARBA00023122"/>
    </source>
</evidence>
<evidence type="ECO:0000313" key="4">
    <source>
        <dbReference type="EMBL" id="GGI95365.1"/>
    </source>
</evidence>
<dbReference type="SUPFAM" id="SSF54631">
    <property type="entry name" value="CBS-domain pair"/>
    <property type="match status" value="1"/>
</dbReference>
<dbReference type="PANTHER" id="PTHR43080">
    <property type="entry name" value="CBS DOMAIN-CONTAINING PROTEIN CBSX3, MITOCHONDRIAL"/>
    <property type="match status" value="1"/>
</dbReference>
<feature type="domain" description="CBS" evidence="3">
    <location>
        <begin position="25"/>
        <end position="85"/>
    </location>
</feature>
<dbReference type="PROSITE" id="PS51371">
    <property type="entry name" value="CBS"/>
    <property type="match status" value="1"/>
</dbReference>
<evidence type="ECO:0000256" key="2">
    <source>
        <dbReference type="PROSITE-ProRule" id="PRU00703"/>
    </source>
</evidence>
<dbReference type="Pfam" id="PF00571">
    <property type="entry name" value="CBS"/>
    <property type="match status" value="2"/>
</dbReference>
<dbReference type="Gene3D" id="3.10.580.10">
    <property type="entry name" value="CBS-domain"/>
    <property type="match status" value="1"/>
</dbReference>
<proteinExistence type="predicted"/>
<dbReference type="AlphaFoldDB" id="A0A917K1X0"/>
<dbReference type="EMBL" id="BMOY01000001">
    <property type="protein sequence ID" value="GGI95365.1"/>
    <property type="molecule type" value="Genomic_DNA"/>
</dbReference>
<gene>
    <name evidence="4" type="ORF">GCM10010885_01210</name>
</gene>
<dbReference type="CDD" id="cd04643">
    <property type="entry name" value="CBS_pair_bac"/>
    <property type="match status" value="1"/>
</dbReference>
<dbReference type="InterPro" id="IPR046342">
    <property type="entry name" value="CBS_dom_sf"/>
</dbReference>
<evidence type="ECO:0000313" key="5">
    <source>
        <dbReference type="Proteomes" id="UP000637695"/>
    </source>
</evidence>
<reference evidence="4" key="2">
    <citation type="submission" date="2020-09" db="EMBL/GenBank/DDBJ databases">
        <authorList>
            <person name="Sun Q."/>
            <person name="Ohkuma M."/>
        </authorList>
    </citation>
    <scope>NUCLEOTIDE SEQUENCE</scope>
    <source>
        <strain evidence="4">JCM 18487</strain>
    </source>
</reference>
<dbReference type="RefSeq" id="WP_188880523.1">
    <property type="nucleotide sequence ID" value="NZ_BMOY01000001.1"/>
</dbReference>
<dbReference type="InterPro" id="IPR048125">
    <property type="entry name" value="CBS_CbpB"/>
</dbReference>
<dbReference type="InterPro" id="IPR051257">
    <property type="entry name" value="Diverse_CBS-Domain"/>
</dbReference>
<keyword evidence="5" id="KW-1185">Reference proteome</keyword>
<sequence length="170" mass="18969">MKDAKRRSSTPARPDLLSIKVEDLMIPAVNVAYVEPHHALDHALLILIKSGYSAIPVLERGERVRGTISKTLILDSILGLEQIEVDKLRDRQVAEVMNADVPRLHAQDTMMKALELSISRPFLCVEAEDGTFLGLVTRSAILERVHAYCRWLKAQSVRTSHPQPDADAVQ</sequence>
<organism evidence="4 5">
    <name type="scientific">Alicyclobacillus cellulosilyticus</name>
    <dbReference type="NCBI Taxonomy" id="1003997"/>
    <lineage>
        <taxon>Bacteria</taxon>
        <taxon>Bacillati</taxon>
        <taxon>Bacillota</taxon>
        <taxon>Bacilli</taxon>
        <taxon>Bacillales</taxon>
        <taxon>Alicyclobacillaceae</taxon>
        <taxon>Alicyclobacillus</taxon>
    </lineage>
</organism>
<dbReference type="PANTHER" id="PTHR43080:SF30">
    <property type="entry name" value="CYCLIC DI-AMP RECEPTOR B"/>
    <property type="match status" value="1"/>
</dbReference>
<dbReference type="Proteomes" id="UP000637695">
    <property type="component" value="Unassembled WGS sequence"/>
</dbReference>
<name>A0A917K1X0_9BACL</name>